<protein>
    <submittedName>
        <fullName evidence="2">DegT/DnrJ/EryC1/StrS family aminotransferase</fullName>
    </submittedName>
</protein>
<name>A0ABT8MC63_9EURY</name>
<evidence type="ECO:0000256" key="1">
    <source>
        <dbReference type="RuleBase" id="RU004508"/>
    </source>
</evidence>
<proteinExistence type="inferred from homology"/>
<dbReference type="RefSeq" id="WP_301664630.1">
    <property type="nucleotide sequence ID" value="NZ_VCYH01000007.1"/>
</dbReference>
<dbReference type="PANTHER" id="PTHR30244">
    <property type="entry name" value="TRANSAMINASE"/>
    <property type="match status" value="1"/>
</dbReference>
<dbReference type="InterPro" id="IPR015424">
    <property type="entry name" value="PyrdxlP-dep_Trfase"/>
</dbReference>
<keyword evidence="2" id="KW-0808">Transferase</keyword>
<keyword evidence="2" id="KW-0032">Aminotransferase</keyword>
<reference evidence="2" key="1">
    <citation type="submission" date="2019-05" db="EMBL/GenBank/DDBJ databases">
        <title>Methanoculleus sp. FWC-SCC1, a methanogenic archaeon isolated from deep marine cold seep.</title>
        <authorList>
            <person name="Chen Y.-W."/>
            <person name="Chen S.-C."/>
            <person name="Teng N.-H."/>
            <person name="Lai M.-C."/>
        </authorList>
    </citation>
    <scope>NUCLEOTIDE SEQUENCE</scope>
    <source>
        <strain evidence="2">FWC-SCC1</strain>
    </source>
</reference>
<comment type="caution">
    <text evidence="2">The sequence shown here is derived from an EMBL/GenBank/DDBJ whole genome shotgun (WGS) entry which is preliminary data.</text>
</comment>
<dbReference type="Pfam" id="PF01041">
    <property type="entry name" value="DegT_DnrJ_EryC1"/>
    <property type="match status" value="1"/>
</dbReference>
<dbReference type="InterPro" id="IPR015422">
    <property type="entry name" value="PyrdxlP-dep_Trfase_small"/>
</dbReference>
<dbReference type="SUPFAM" id="SSF53383">
    <property type="entry name" value="PLP-dependent transferases"/>
    <property type="match status" value="1"/>
</dbReference>
<gene>
    <name evidence="2" type="ORF">FGU65_11310</name>
</gene>
<dbReference type="CDD" id="cd00616">
    <property type="entry name" value="AHBA_syn"/>
    <property type="match status" value="1"/>
</dbReference>
<sequence>MTIPIAQPDLGEEEIAAVAEVIRSGMIASGPKVAEFERRFADYCGTEYAIATSNGTTSLHAGMLAAGIGPGDEVIVPAFTFFATASSVSMCGATPVFADVDEWTFNLDPASVLEAITPKTKAIMGVHLFGQPFDVDAVQEICDDHNILLFEDAAQAHGAEYHGRRVGGLGGLGTFGSFSFYPTKNMTTGEGGMVTTNDPEIARKTRLLVNHGQAEKYLHTAIGYNFRMTDIGAAIGLVQLGKLEGFNERRTANARYYDEHLTAPGVVTPYVAPGGRHVYHQYVATVGDECPLTRDELMAYLGRQGVGSAVHYPIPVQDQPVYRAGQDAVKCPVSSQLARQVLSLPVHPGIGIKELEQVCDAVNRVKEAGR</sequence>
<dbReference type="GO" id="GO:0008483">
    <property type="term" value="F:transaminase activity"/>
    <property type="evidence" value="ECO:0007669"/>
    <property type="project" value="UniProtKB-KW"/>
</dbReference>
<dbReference type="Gene3D" id="3.40.640.10">
    <property type="entry name" value="Type I PLP-dependent aspartate aminotransferase-like (Major domain)"/>
    <property type="match status" value="1"/>
</dbReference>
<evidence type="ECO:0000313" key="3">
    <source>
        <dbReference type="Proteomes" id="UP001168338"/>
    </source>
</evidence>
<dbReference type="Proteomes" id="UP001168338">
    <property type="component" value="Unassembled WGS sequence"/>
</dbReference>
<dbReference type="InterPro" id="IPR000653">
    <property type="entry name" value="DegT/StrS_aminotransferase"/>
</dbReference>
<dbReference type="Gene3D" id="3.90.1150.10">
    <property type="entry name" value="Aspartate Aminotransferase, domain 1"/>
    <property type="match status" value="1"/>
</dbReference>
<keyword evidence="1" id="KW-0663">Pyridoxal phosphate</keyword>
<evidence type="ECO:0000313" key="2">
    <source>
        <dbReference type="EMBL" id="MDN7025471.1"/>
    </source>
</evidence>
<organism evidence="2 3">
    <name type="scientific">Methanoculleus frigidifontis</name>
    <dbReference type="NCBI Taxonomy" id="2584085"/>
    <lineage>
        <taxon>Archaea</taxon>
        <taxon>Methanobacteriati</taxon>
        <taxon>Methanobacteriota</taxon>
        <taxon>Stenosarchaea group</taxon>
        <taxon>Methanomicrobia</taxon>
        <taxon>Methanomicrobiales</taxon>
        <taxon>Methanomicrobiaceae</taxon>
        <taxon>Methanoculleus</taxon>
    </lineage>
</organism>
<dbReference type="PIRSF" id="PIRSF000390">
    <property type="entry name" value="PLP_StrS"/>
    <property type="match status" value="1"/>
</dbReference>
<dbReference type="PANTHER" id="PTHR30244:SF34">
    <property type="entry name" value="DTDP-4-AMINO-4,6-DIDEOXYGALACTOSE TRANSAMINASE"/>
    <property type="match status" value="1"/>
</dbReference>
<accession>A0ABT8MC63</accession>
<comment type="similarity">
    <text evidence="1">Belongs to the DegT/DnrJ/EryC1 family.</text>
</comment>
<dbReference type="InterPro" id="IPR015421">
    <property type="entry name" value="PyrdxlP-dep_Trfase_major"/>
</dbReference>
<keyword evidence="3" id="KW-1185">Reference proteome</keyword>
<dbReference type="EMBL" id="VCYH01000007">
    <property type="protein sequence ID" value="MDN7025471.1"/>
    <property type="molecule type" value="Genomic_DNA"/>
</dbReference>